<accession>S7RD99</accession>
<feature type="region of interest" description="Disordered" evidence="1">
    <location>
        <begin position="200"/>
        <end position="237"/>
    </location>
</feature>
<dbReference type="GeneID" id="19302870"/>
<evidence type="ECO:0000256" key="1">
    <source>
        <dbReference type="SAM" id="MobiDB-lite"/>
    </source>
</evidence>
<feature type="region of interest" description="Disordered" evidence="1">
    <location>
        <begin position="104"/>
        <end position="167"/>
    </location>
</feature>
<dbReference type="EMBL" id="KB469316">
    <property type="protein sequence ID" value="EPQ50399.1"/>
    <property type="molecule type" value="Genomic_DNA"/>
</dbReference>
<sequence>MYATATATQSPSSGLDIAAYAVHRPYTQGELPPAWLIGHRPIVSAPTGGHRYSAVVPYVGPGSGMRADPLALWCGPSPVTRLDSTSAGVLLRTAIESLAVRAFPQTGPPREDPYSTPACGVTSDALPPRTSRRHDVSAGHATSSGGSREPVDGYIPNERRVTSNGDDRVITTRVSGREYAGVSEGGCGGGMEKATTATRSIYTTHTRQTPNPDPRRRQRNGMQRDCRKRPRLPSLPPSLLAIERLENCAARGPGSGYERLGDGESRRWRTRGSARARACFSAPVNRGTHGATDSDSPFGGLTV</sequence>
<dbReference type="HOGENOM" id="CLU_918471_0_0_1"/>
<dbReference type="KEGG" id="gtr:GLOTRDRAFT_133952"/>
<dbReference type="RefSeq" id="XP_007871113.1">
    <property type="nucleotide sequence ID" value="XM_007872922.1"/>
</dbReference>
<organism evidence="2 3">
    <name type="scientific">Gloeophyllum trabeum (strain ATCC 11539 / FP-39264 / Madison 617)</name>
    <name type="common">Brown rot fungus</name>
    <dbReference type="NCBI Taxonomy" id="670483"/>
    <lineage>
        <taxon>Eukaryota</taxon>
        <taxon>Fungi</taxon>
        <taxon>Dikarya</taxon>
        <taxon>Basidiomycota</taxon>
        <taxon>Agaricomycotina</taxon>
        <taxon>Agaricomycetes</taxon>
        <taxon>Gloeophyllales</taxon>
        <taxon>Gloeophyllaceae</taxon>
        <taxon>Gloeophyllum</taxon>
    </lineage>
</organism>
<reference evidence="2 3" key="1">
    <citation type="journal article" date="2012" name="Science">
        <title>The Paleozoic origin of enzymatic lignin decomposition reconstructed from 31 fungal genomes.</title>
        <authorList>
            <person name="Floudas D."/>
            <person name="Binder M."/>
            <person name="Riley R."/>
            <person name="Barry K."/>
            <person name="Blanchette R.A."/>
            <person name="Henrissat B."/>
            <person name="Martinez A.T."/>
            <person name="Otillar R."/>
            <person name="Spatafora J.W."/>
            <person name="Yadav J.S."/>
            <person name="Aerts A."/>
            <person name="Benoit I."/>
            <person name="Boyd A."/>
            <person name="Carlson A."/>
            <person name="Copeland A."/>
            <person name="Coutinho P.M."/>
            <person name="de Vries R.P."/>
            <person name="Ferreira P."/>
            <person name="Findley K."/>
            <person name="Foster B."/>
            <person name="Gaskell J."/>
            <person name="Glotzer D."/>
            <person name="Gorecki P."/>
            <person name="Heitman J."/>
            <person name="Hesse C."/>
            <person name="Hori C."/>
            <person name="Igarashi K."/>
            <person name="Jurgens J.A."/>
            <person name="Kallen N."/>
            <person name="Kersten P."/>
            <person name="Kohler A."/>
            <person name="Kuees U."/>
            <person name="Kumar T.K.A."/>
            <person name="Kuo A."/>
            <person name="LaButti K."/>
            <person name="Larrondo L.F."/>
            <person name="Lindquist E."/>
            <person name="Ling A."/>
            <person name="Lombard V."/>
            <person name="Lucas S."/>
            <person name="Lundell T."/>
            <person name="Martin R."/>
            <person name="McLaughlin D.J."/>
            <person name="Morgenstern I."/>
            <person name="Morin E."/>
            <person name="Murat C."/>
            <person name="Nagy L.G."/>
            <person name="Nolan M."/>
            <person name="Ohm R.A."/>
            <person name="Patyshakuliyeva A."/>
            <person name="Rokas A."/>
            <person name="Ruiz-Duenas F.J."/>
            <person name="Sabat G."/>
            <person name="Salamov A."/>
            <person name="Samejima M."/>
            <person name="Schmutz J."/>
            <person name="Slot J.C."/>
            <person name="St John F."/>
            <person name="Stenlid J."/>
            <person name="Sun H."/>
            <person name="Sun S."/>
            <person name="Syed K."/>
            <person name="Tsang A."/>
            <person name="Wiebenga A."/>
            <person name="Young D."/>
            <person name="Pisabarro A."/>
            <person name="Eastwood D.C."/>
            <person name="Martin F."/>
            <person name="Cullen D."/>
            <person name="Grigoriev I.V."/>
            <person name="Hibbett D.S."/>
        </authorList>
    </citation>
    <scope>NUCLEOTIDE SEQUENCE [LARGE SCALE GENOMIC DNA]</scope>
    <source>
        <strain evidence="2 3">ATCC 11539</strain>
    </source>
</reference>
<name>S7RD99_GLOTA</name>
<dbReference type="Proteomes" id="UP000030669">
    <property type="component" value="Unassembled WGS sequence"/>
</dbReference>
<evidence type="ECO:0000313" key="3">
    <source>
        <dbReference type="Proteomes" id="UP000030669"/>
    </source>
</evidence>
<feature type="compositionally biased region" description="Basic and acidic residues" evidence="1">
    <location>
        <begin position="157"/>
        <end position="167"/>
    </location>
</feature>
<feature type="region of interest" description="Disordered" evidence="1">
    <location>
        <begin position="250"/>
        <end position="275"/>
    </location>
</feature>
<gene>
    <name evidence="2" type="ORF">GLOTRDRAFT_133952</name>
</gene>
<proteinExistence type="predicted"/>
<dbReference type="AlphaFoldDB" id="S7RD99"/>
<keyword evidence="3" id="KW-1185">Reference proteome</keyword>
<feature type="compositionally biased region" description="Polar residues" evidence="1">
    <location>
        <begin position="200"/>
        <end position="210"/>
    </location>
</feature>
<feature type="region of interest" description="Disordered" evidence="1">
    <location>
        <begin position="284"/>
        <end position="303"/>
    </location>
</feature>
<protein>
    <submittedName>
        <fullName evidence="2">Uncharacterized protein</fullName>
    </submittedName>
</protein>
<evidence type="ECO:0000313" key="2">
    <source>
        <dbReference type="EMBL" id="EPQ50399.1"/>
    </source>
</evidence>